<feature type="transmembrane region" description="Helical" evidence="6">
    <location>
        <begin position="47"/>
        <end position="67"/>
    </location>
</feature>
<protein>
    <submittedName>
        <fullName evidence="7">Phage holin family protein</fullName>
    </submittedName>
</protein>
<evidence type="ECO:0000256" key="2">
    <source>
        <dbReference type="ARBA" id="ARBA00022692"/>
    </source>
</evidence>
<evidence type="ECO:0000256" key="1">
    <source>
        <dbReference type="ARBA" id="ARBA00004141"/>
    </source>
</evidence>
<comment type="subcellular location">
    <subcellularLocation>
        <location evidence="1">Membrane</location>
        <topology evidence="1">Multi-pass membrane protein</topology>
    </subcellularLocation>
</comment>
<evidence type="ECO:0000256" key="5">
    <source>
        <dbReference type="ARBA" id="ARBA00023600"/>
    </source>
</evidence>
<keyword evidence="8" id="KW-1185">Reference proteome</keyword>
<evidence type="ECO:0000256" key="3">
    <source>
        <dbReference type="ARBA" id="ARBA00022989"/>
    </source>
</evidence>
<accession>A0ABV3Q368</accession>
<dbReference type="InterPro" id="IPR006480">
    <property type="entry name" value="Phage_holin_4_1"/>
</dbReference>
<keyword evidence="3 6" id="KW-1133">Transmembrane helix</keyword>
<dbReference type="RefSeq" id="WP_367779288.1">
    <property type="nucleotide sequence ID" value="NZ_JBFMIA010000005.1"/>
</dbReference>
<dbReference type="NCBIfam" id="TIGR01593">
    <property type="entry name" value="holin_tox_secr"/>
    <property type="match status" value="1"/>
</dbReference>
<proteinExistence type="inferred from homology"/>
<dbReference type="Pfam" id="PF05105">
    <property type="entry name" value="Phage_holin_4_1"/>
    <property type="match status" value="1"/>
</dbReference>
<organism evidence="7 8">
    <name type="scientific">Jeotgalibacillus marinus</name>
    <dbReference type="NCBI Taxonomy" id="86667"/>
    <lineage>
        <taxon>Bacteria</taxon>
        <taxon>Bacillati</taxon>
        <taxon>Bacillota</taxon>
        <taxon>Bacilli</taxon>
        <taxon>Bacillales</taxon>
        <taxon>Caryophanaceae</taxon>
        <taxon>Jeotgalibacillus</taxon>
    </lineage>
</organism>
<comment type="caution">
    <text evidence="7">The sequence shown here is derived from an EMBL/GenBank/DDBJ whole genome shotgun (WGS) entry which is preliminary data.</text>
</comment>
<feature type="transmembrane region" description="Helical" evidence="6">
    <location>
        <begin position="73"/>
        <end position="91"/>
    </location>
</feature>
<evidence type="ECO:0000313" key="8">
    <source>
        <dbReference type="Proteomes" id="UP001556040"/>
    </source>
</evidence>
<name>A0ABV3Q368_9BACL</name>
<evidence type="ECO:0000313" key="7">
    <source>
        <dbReference type="EMBL" id="MEW9501805.1"/>
    </source>
</evidence>
<evidence type="ECO:0000256" key="6">
    <source>
        <dbReference type="SAM" id="Phobius"/>
    </source>
</evidence>
<dbReference type="EMBL" id="JBFMIA010000005">
    <property type="protein sequence ID" value="MEW9501805.1"/>
    <property type="molecule type" value="Genomic_DNA"/>
</dbReference>
<keyword evidence="2 6" id="KW-0812">Transmembrane</keyword>
<feature type="transmembrane region" description="Helical" evidence="6">
    <location>
        <begin position="12"/>
        <end position="35"/>
    </location>
</feature>
<keyword evidence="4 6" id="KW-0472">Membrane</keyword>
<evidence type="ECO:0000256" key="4">
    <source>
        <dbReference type="ARBA" id="ARBA00023136"/>
    </source>
</evidence>
<sequence>MVIAVFYDVWSPLLGVLIAAVILDYLSGVASSYIQGTISSAVGFKGIVKKFFIFIIVCVTWLIEAAVAGSQEWLATTVLFFFISNEIISILENAAKAGVKAPPILEKFINEAREKIGEK</sequence>
<gene>
    <name evidence="7" type="ORF">AB1471_08310</name>
</gene>
<comment type="similarity">
    <text evidence="5">Belongs to the bacteriophage holin family. Cp-1 holin subfamily.</text>
</comment>
<reference evidence="7 8" key="1">
    <citation type="journal article" date="1979" name="Int. J. Syst. Evol. Microbiol.">
        <title>Bacillus globisporus subsp. marinus subsp. nov.</title>
        <authorList>
            <person name="Liu H."/>
        </authorList>
    </citation>
    <scope>NUCLEOTIDE SEQUENCE [LARGE SCALE GENOMIC DNA]</scope>
    <source>
        <strain evidence="7 8">DSM 1297</strain>
    </source>
</reference>
<dbReference type="Proteomes" id="UP001556040">
    <property type="component" value="Unassembled WGS sequence"/>
</dbReference>